<feature type="domain" description="CAAX prenyl protease 2/Lysostaphin resistance protein A-like" evidence="2">
    <location>
        <begin position="126"/>
        <end position="218"/>
    </location>
</feature>
<reference evidence="3 4" key="1">
    <citation type="submission" date="2024-05" db="EMBL/GenBank/DDBJ databases">
        <title>Roseateles sp. DJS-2-20 16S ribosomal RNA gene Genome sequencing and assembly.</title>
        <authorList>
            <person name="Woo H."/>
        </authorList>
    </citation>
    <scope>NUCLEOTIDE SEQUENCE [LARGE SCALE GENOMIC DNA]</scope>
    <source>
        <strain evidence="3 4">DJS-2-20</strain>
    </source>
</reference>
<keyword evidence="1" id="KW-0812">Transmembrane</keyword>
<name>A0ABV0FVH8_9BURK</name>
<dbReference type="GO" id="GO:0006508">
    <property type="term" value="P:proteolysis"/>
    <property type="evidence" value="ECO:0007669"/>
    <property type="project" value="UniProtKB-KW"/>
</dbReference>
<dbReference type="GO" id="GO:0008233">
    <property type="term" value="F:peptidase activity"/>
    <property type="evidence" value="ECO:0007669"/>
    <property type="project" value="UniProtKB-KW"/>
</dbReference>
<evidence type="ECO:0000256" key="1">
    <source>
        <dbReference type="SAM" id="Phobius"/>
    </source>
</evidence>
<feature type="transmembrane region" description="Helical" evidence="1">
    <location>
        <begin position="45"/>
        <end position="63"/>
    </location>
</feature>
<feature type="transmembrane region" description="Helical" evidence="1">
    <location>
        <begin position="166"/>
        <end position="199"/>
    </location>
</feature>
<feature type="transmembrane region" description="Helical" evidence="1">
    <location>
        <begin position="123"/>
        <end position="145"/>
    </location>
</feature>
<protein>
    <submittedName>
        <fullName evidence="3">CAAX prenyl protease-related protein</fullName>
    </submittedName>
</protein>
<dbReference type="InterPro" id="IPR003675">
    <property type="entry name" value="Rce1/LyrA-like_dom"/>
</dbReference>
<keyword evidence="1" id="KW-1133">Transmembrane helix</keyword>
<evidence type="ECO:0000259" key="2">
    <source>
        <dbReference type="Pfam" id="PF02517"/>
    </source>
</evidence>
<dbReference type="Pfam" id="PF02517">
    <property type="entry name" value="Rce1-like"/>
    <property type="match status" value="1"/>
</dbReference>
<keyword evidence="3" id="KW-0378">Hydrolase</keyword>
<sequence length="232" mass="26216">MPPPTLGNFSPAAVARCLPFVLFMAMLALRGYLPESVASSLQLDTRWLYALQALPTLALLWLWRREYGELTRQNWPDARELLLAVGVGVAVFVAWIHLDAPWMQLSTATAPFVPLDAQGRPDAALIAIRLLGAVLVVPLMEELFWRSFLMRWIEHPQFERVEPTRVGFKGLVLSTFVFMLAHTLWLAAIVAGLAYAWLYRWRGHLASAVVAHAVTNALLGLWVIQTGRWEFW</sequence>
<dbReference type="NCBIfam" id="TIGR03008">
    <property type="entry name" value="pepcterm_CAAX"/>
    <property type="match status" value="1"/>
</dbReference>
<keyword evidence="4" id="KW-1185">Reference proteome</keyword>
<feature type="transmembrane region" description="Helical" evidence="1">
    <location>
        <begin position="205"/>
        <end position="224"/>
    </location>
</feature>
<accession>A0ABV0FVH8</accession>
<comment type="caution">
    <text evidence="3">The sequence shown here is derived from an EMBL/GenBank/DDBJ whole genome shotgun (WGS) entry which is preliminary data.</text>
</comment>
<dbReference type="EMBL" id="JBDPZD010000001">
    <property type="protein sequence ID" value="MEO3689931.1"/>
    <property type="molecule type" value="Genomic_DNA"/>
</dbReference>
<organism evidence="3 4">
    <name type="scientific">Roseateles paludis</name>
    <dbReference type="NCBI Taxonomy" id="3145238"/>
    <lineage>
        <taxon>Bacteria</taxon>
        <taxon>Pseudomonadati</taxon>
        <taxon>Pseudomonadota</taxon>
        <taxon>Betaproteobacteria</taxon>
        <taxon>Burkholderiales</taxon>
        <taxon>Sphaerotilaceae</taxon>
        <taxon>Roseateles</taxon>
    </lineage>
</organism>
<proteinExistence type="predicted"/>
<gene>
    <name evidence="3" type="ORF">ABDJ85_00520</name>
</gene>
<feature type="transmembrane region" description="Helical" evidence="1">
    <location>
        <begin position="83"/>
        <end position="103"/>
    </location>
</feature>
<keyword evidence="3" id="KW-0645">Protease</keyword>
<evidence type="ECO:0000313" key="4">
    <source>
        <dbReference type="Proteomes" id="UP001495147"/>
    </source>
</evidence>
<keyword evidence="1" id="KW-0472">Membrane</keyword>
<dbReference type="RefSeq" id="WP_347702770.1">
    <property type="nucleotide sequence ID" value="NZ_JBDPZD010000001.1"/>
</dbReference>
<feature type="transmembrane region" description="Helical" evidence="1">
    <location>
        <begin position="12"/>
        <end position="33"/>
    </location>
</feature>
<evidence type="ECO:0000313" key="3">
    <source>
        <dbReference type="EMBL" id="MEO3689931.1"/>
    </source>
</evidence>
<dbReference type="Proteomes" id="UP001495147">
    <property type="component" value="Unassembled WGS sequence"/>
</dbReference>
<dbReference type="InterPro" id="IPR014346">
    <property type="entry name" value="Prenyl_protease-related"/>
</dbReference>